<comment type="similarity">
    <text evidence="3">Belongs to the RAM family.</text>
</comment>
<dbReference type="PANTHER" id="PTHR48168">
    <property type="entry name" value="RNA GUANINE-7 METHYLTRANSFERASE-ACTIVATING SUBUNIT-LIKE (PSEUDOGENE)-RELATED"/>
    <property type="match status" value="1"/>
</dbReference>
<keyword evidence="2" id="KW-0539">Nucleus</keyword>
<feature type="region of interest" description="Disordered" evidence="4">
    <location>
        <begin position="38"/>
        <end position="62"/>
    </location>
</feature>
<accession>A0A8C6DNF8</accession>
<comment type="subcellular location">
    <subcellularLocation>
        <location evidence="1">Nucleus</location>
    </subcellularLocation>
</comment>
<dbReference type="PANTHER" id="PTHR48168:SF1">
    <property type="entry name" value="RNA GUANINE-N7 METHYLTRANSFERASE ACTIVATING SUBUNIT-RELATED"/>
    <property type="match status" value="1"/>
</dbReference>
<dbReference type="InterPro" id="IPR028271">
    <property type="entry name" value="RAMAC"/>
</dbReference>
<dbReference type="GO" id="GO:0106005">
    <property type="term" value="P:RNA 5'-cap (guanine-N7)-methylation"/>
    <property type="evidence" value="ECO:0007669"/>
    <property type="project" value="InterPro"/>
</dbReference>
<dbReference type="GO" id="GO:0003723">
    <property type="term" value="F:RNA binding"/>
    <property type="evidence" value="ECO:0007669"/>
    <property type="project" value="InterPro"/>
</dbReference>
<dbReference type="Pfam" id="PF15320">
    <property type="entry name" value="RAM"/>
    <property type="match status" value="1"/>
</dbReference>
<evidence type="ECO:0000256" key="3">
    <source>
        <dbReference type="ARBA" id="ARBA00034716"/>
    </source>
</evidence>
<proteinExistence type="inferred from homology"/>
<evidence type="ECO:0000256" key="1">
    <source>
        <dbReference type="ARBA" id="ARBA00004123"/>
    </source>
</evidence>
<evidence type="ECO:0000256" key="2">
    <source>
        <dbReference type="ARBA" id="ARBA00023242"/>
    </source>
</evidence>
<organism evidence="5 6">
    <name type="scientific">Moschus moschiferus</name>
    <name type="common">Siberian musk deer</name>
    <name type="synonym">Moschus sibiricus</name>
    <dbReference type="NCBI Taxonomy" id="68415"/>
    <lineage>
        <taxon>Eukaryota</taxon>
        <taxon>Metazoa</taxon>
        <taxon>Chordata</taxon>
        <taxon>Craniata</taxon>
        <taxon>Vertebrata</taxon>
        <taxon>Euteleostomi</taxon>
        <taxon>Mammalia</taxon>
        <taxon>Eutheria</taxon>
        <taxon>Laurasiatheria</taxon>
        <taxon>Artiodactyla</taxon>
        <taxon>Ruminantia</taxon>
        <taxon>Pecora</taxon>
        <taxon>Moschidae</taxon>
        <taxon>Moschus</taxon>
    </lineage>
</organism>
<reference evidence="5" key="1">
    <citation type="submission" date="2025-08" db="UniProtKB">
        <authorList>
            <consortium name="Ensembl"/>
        </authorList>
    </citation>
    <scope>IDENTIFICATION</scope>
</reference>
<dbReference type="Proteomes" id="UP000694544">
    <property type="component" value="Unplaced"/>
</dbReference>
<dbReference type="GO" id="GO:0031533">
    <property type="term" value="C:mRNA capping enzyme complex"/>
    <property type="evidence" value="ECO:0007669"/>
    <property type="project" value="InterPro"/>
</dbReference>
<evidence type="ECO:0000256" key="4">
    <source>
        <dbReference type="SAM" id="MobiDB-lite"/>
    </source>
</evidence>
<dbReference type="Ensembl" id="ENSMMST00000018674.1">
    <property type="protein sequence ID" value="ENSMMSP00000016893.1"/>
    <property type="gene ID" value="ENSMMSG00000012873.1"/>
</dbReference>
<sequence length="62" mass="7045">MTDTSEAVSDFEEMVVSRFTEDDKFSSVQSLSRSPPIIKKWNSRSGRNQKNRGNRLCNGCCN</sequence>
<name>A0A8C6DNF8_MOSMO</name>
<dbReference type="AlphaFoldDB" id="A0A8C6DNF8"/>
<evidence type="ECO:0000313" key="5">
    <source>
        <dbReference type="Ensembl" id="ENSMMSP00000016893.1"/>
    </source>
</evidence>
<reference evidence="5" key="2">
    <citation type="submission" date="2025-09" db="UniProtKB">
        <authorList>
            <consortium name="Ensembl"/>
        </authorList>
    </citation>
    <scope>IDENTIFICATION</scope>
</reference>
<keyword evidence="6" id="KW-1185">Reference proteome</keyword>
<evidence type="ECO:0000313" key="6">
    <source>
        <dbReference type="Proteomes" id="UP000694544"/>
    </source>
</evidence>
<protein>
    <submittedName>
        <fullName evidence="5">Uncharacterized protein</fullName>
    </submittedName>
</protein>